<dbReference type="InterPro" id="IPR020806">
    <property type="entry name" value="PKS_PP-bd"/>
</dbReference>
<keyword evidence="4" id="KW-0677">Repeat</keyword>
<dbReference type="Proteomes" id="UP001589867">
    <property type="component" value="Unassembled WGS sequence"/>
</dbReference>
<dbReference type="InterPro" id="IPR001242">
    <property type="entry name" value="Condensation_dom"/>
</dbReference>
<dbReference type="Gene3D" id="3.30.300.30">
    <property type="match status" value="4"/>
</dbReference>
<dbReference type="PANTHER" id="PTHR45527:SF1">
    <property type="entry name" value="FATTY ACID SYNTHASE"/>
    <property type="match status" value="1"/>
</dbReference>
<dbReference type="InterPro" id="IPR000873">
    <property type="entry name" value="AMP-dep_synth/lig_dom"/>
</dbReference>
<dbReference type="RefSeq" id="WP_377255518.1">
    <property type="nucleotide sequence ID" value="NZ_JBHLUH010000058.1"/>
</dbReference>
<evidence type="ECO:0000313" key="9">
    <source>
        <dbReference type="Proteomes" id="UP001589867"/>
    </source>
</evidence>
<dbReference type="SUPFAM" id="SSF52777">
    <property type="entry name" value="CoA-dependent acyltransferases"/>
    <property type="match status" value="10"/>
</dbReference>
<dbReference type="SUPFAM" id="SSF47336">
    <property type="entry name" value="ACP-like"/>
    <property type="match status" value="4"/>
</dbReference>
<dbReference type="Gene3D" id="3.30.559.10">
    <property type="entry name" value="Chloramphenicol acetyltransferase-like domain"/>
    <property type="match status" value="5"/>
</dbReference>
<dbReference type="InterPro" id="IPR006162">
    <property type="entry name" value="Ppantetheine_attach_site"/>
</dbReference>
<name>A0ABV6MA77_9ACTN</name>
<dbReference type="InterPro" id="IPR020845">
    <property type="entry name" value="AMP-binding_CS"/>
</dbReference>
<dbReference type="InterPro" id="IPR010071">
    <property type="entry name" value="AA_adenyl_dom"/>
</dbReference>
<dbReference type="Pfam" id="PF00550">
    <property type="entry name" value="PP-binding"/>
    <property type="match status" value="4"/>
</dbReference>
<protein>
    <submittedName>
        <fullName evidence="8">Amino acid adenylation domain-containing protein</fullName>
    </submittedName>
</protein>
<proteinExistence type="predicted"/>
<dbReference type="InterPro" id="IPR010060">
    <property type="entry name" value="NRPS_synth"/>
</dbReference>
<evidence type="ECO:0000256" key="5">
    <source>
        <dbReference type="ARBA" id="ARBA00023194"/>
    </source>
</evidence>
<evidence type="ECO:0000256" key="1">
    <source>
        <dbReference type="ARBA" id="ARBA00001957"/>
    </source>
</evidence>
<evidence type="ECO:0000256" key="3">
    <source>
        <dbReference type="ARBA" id="ARBA00022553"/>
    </source>
</evidence>
<dbReference type="PROSITE" id="PS00012">
    <property type="entry name" value="PHOSPHOPANTETHEINE"/>
    <property type="match status" value="4"/>
</dbReference>
<feature type="domain" description="Carrier" evidence="7">
    <location>
        <begin position="970"/>
        <end position="1045"/>
    </location>
</feature>
<feature type="compositionally biased region" description="Basic and acidic residues" evidence="6">
    <location>
        <begin position="2104"/>
        <end position="2113"/>
    </location>
</feature>
<comment type="caution">
    <text evidence="8">The sequence shown here is derived from an EMBL/GenBank/DDBJ whole genome shotgun (WGS) entry which is preliminary data.</text>
</comment>
<gene>
    <name evidence="8" type="ORF">ACFFIA_27085</name>
</gene>
<keyword evidence="9" id="KW-1185">Reference proteome</keyword>
<keyword evidence="5" id="KW-0045">Antibiotic biosynthesis</keyword>
<evidence type="ECO:0000256" key="4">
    <source>
        <dbReference type="ARBA" id="ARBA00022737"/>
    </source>
</evidence>
<dbReference type="InterPro" id="IPR023213">
    <property type="entry name" value="CAT-like_dom_sf"/>
</dbReference>
<dbReference type="NCBIfam" id="NF003417">
    <property type="entry name" value="PRK04813.1"/>
    <property type="match status" value="4"/>
</dbReference>
<dbReference type="Pfam" id="PF13193">
    <property type="entry name" value="AMP-binding_C"/>
    <property type="match status" value="4"/>
</dbReference>
<dbReference type="Pfam" id="PF00668">
    <property type="entry name" value="Condensation"/>
    <property type="match status" value="5"/>
</dbReference>
<dbReference type="CDD" id="cd19543">
    <property type="entry name" value="DCL_NRPS"/>
    <property type="match status" value="1"/>
</dbReference>
<organism evidence="8 9">
    <name type="scientific">Phytohabitans kaempferiae</name>
    <dbReference type="NCBI Taxonomy" id="1620943"/>
    <lineage>
        <taxon>Bacteria</taxon>
        <taxon>Bacillati</taxon>
        <taxon>Actinomycetota</taxon>
        <taxon>Actinomycetes</taxon>
        <taxon>Micromonosporales</taxon>
        <taxon>Micromonosporaceae</taxon>
    </lineage>
</organism>
<dbReference type="Pfam" id="PF00501">
    <property type="entry name" value="AMP-binding"/>
    <property type="match status" value="4"/>
</dbReference>
<reference evidence="8 9" key="1">
    <citation type="submission" date="2024-09" db="EMBL/GenBank/DDBJ databases">
        <authorList>
            <person name="Sun Q."/>
            <person name="Mori K."/>
        </authorList>
    </citation>
    <scope>NUCLEOTIDE SEQUENCE [LARGE SCALE GENOMIC DNA]</scope>
    <source>
        <strain evidence="8 9">TBRC 3947</strain>
    </source>
</reference>
<feature type="domain" description="Carrier" evidence="7">
    <location>
        <begin position="2026"/>
        <end position="2101"/>
    </location>
</feature>
<evidence type="ECO:0000256" key="2">
    <source>
        <dbReference type="ARBA" id="ARBA00022450"/>
    </source>
</evidence>
<dbReference type="PANTHER" id="PTHR45527">
    <property type="entry name" value="NONRIBOSOMAL PEPTIDE SYNTHETASE"/>
    <property type="match status" value="1"/>
</dbReference>
<feature type="domain" description="Carrier" evidence="7">
    <location>
        <begin position="3052"/>
        <end position="3127"/>
    </location>
</feature>
<evidence type="ECO:0000313" key="8">
    <source>
        <dbReference type="EMBL" id="MFC0531313.1"/>
    </source>
</evidence>
<keyword evidence="2" id="KW-0596">Phosphopantetheine</keyword>
<evidence type="ECO:0000259" key="7">
    <source>
        <dbReference type="PROSITE" id="PS50075"/>
    </source>
</evidence>
<dbReference type="Gene3D" id="3.40.50.980">
    <property type="match status" value="8"/>
</dbReference>
<comment type="cofactor">
    <cofactor evidence="1">
        <name>pantetheine 4'-phosphate</name>
        <dbReference type="ChEBI" id="CHEBI:47942"/>
    </cofactor>
</comment>
<dbReference type="Gene3D" id="2.30.38.10">
    <property type="entry name" value="Luciferase, Domain 3"/>
    <property type="match status" value="4"/>
</dbReference>
<dbReference type="EMBL" id="JBHLUH010000058">
    <property type="protein sequence ID" value="MFC0531313.1"/>
    <property type="molecule type" value="Genomic_DNA"/>
</dbReference>
<keyword evidence="3" id="KW-0597">Phosphoprotein</keyword>
<feature type="domain" description="Carrier" evidence="7">
    <location>
        <begin position="4102"/>
        <end position="4176"/>
    </location>
</feature>
<dbReference type="NCBIfam" id="TIGR01733">
    <property type="entry name" value="AA-adenyl-dom"/>
    <property type="match status" value="4"/>
</dbReference>
<dbReference type="InterPro" id="IPR009081">
    <property type="entry name" value="PP-bd_ACP"/>
</dbReference>
<dbReference type="NCBIfam" id="TIGR01720">
    <property type="entry name" value="NRPS-para261"/>
    <property type="match status" value="1"/>
</dbReference>
<dbReference type="CDD" id="cd19540">
    <property type="entry name" value="LCL_NRPS-like"/>
    <property type="match status" value="3"/>
</dbReference>
<dbReference type="Gene3D" id="1.10.1200.10">
    <property type="entry name" value="ACP-like"/>
    <property type="match status" value="4"/>
</dbReference>
<accession>A0ABV6MA77</accession>
<dbReference type="PROSITE" id="PS00455">
    <property type="entry name" value="AMP_BINDING"/>
    <property type="match status" value="4"/>
</dbReference>
<feature type="region of interest" description="Disordered" evidence="6">
    <location>
        <begin position="2095"/>
        <end position="2114"/>
    </location>
</feature>
<dbReference type="CDD" id="cd05930">
    <property type="entry name" value="A_NRPS"/>
    <property type="match status" value="3"/>
</dbReference>
<dbReference type="InterPro" id="IPR045851">
    <property type="entry name" value="AMP-bd_C_sf"/>
</dbReference>
<sequence>MSGQPGLEDILPLSPLQHGLLVWSSYGGAAVEIYAVQRSIELAGPVDPAALRAAGESLLRRHPNLRAGFRFRRSGDPVALVPSTVELPWAVHDLAGVPEPERAARLAGVADGERHRPFDLGRPPLLRLALVRHHAERHTLLLTFHHVLLDGWSTPLLVKELLTHYGAGGEAVLPPPAPYRDHLAWLSKQDGEGAIAAWRRYLAGLDGPTLVAPSADLRAPATPAEITAHLGAERTAALRDLTRRLEVTANTVVQVAWALAVAELTGRRDVVFGLTGSGRSAGVPGAGQIIGLLVNTIPARVRLRPRDTLAEVLREVQRDQARLIDHQHVRLAELQSGHGGGELFDTYAVFENYPLDGAVLDELGRLAGLRVVEVGSTEASHYPLGVIATPGARLRLDVRYRAEAVPETVARRVSGRLAELLAAIVDDPGRSVARTALLSAAEHADLVVERNRTATPVPPLTLGGLVERCAARLPGAPAVVYERDQLTYGELNARANRLARHLAGRGIGPEQAVAVALPRSIEQVVAMLAVVKAGAAYVPVDTDYPAERVAYLLADSRPALVLGDAPYAAAIPDGVEVAALAEAERAAADLPGADLDDAERVAPLRPHNAAYLIYTSGSTGQPKGVVVTHDGLPSLAHTVAAHFRPGPGDRVLQFASQSFDTSIWELCMALAAGAAVVIAPPERRLGGELARLLAERAVTHLTLPPSALAELDTSAVARGAVVVVAGEACPPALARRWIEAGHTFFNSYGPTETTVDATLWRAGEPDAVSGPALPIGGPVHNTQVYVLDELLRPVPAGAVGELYVGGSGLARGYRGAPALTAARFVANPFTPGQRLYRTGDLVRWRPDGELEFLGRADHQVKIRGFRVELGEIESALAAHPEVAAALAVAIDDDVVGARLVGYVVPAAGPADAASLRRELREFLARSLPEHMVPSAFVVMDAFPLTPNGKVDRAALPGLEPARTPAVRPRDGGDPREELMCGVFGAVLGSPEVGPEESFFDLGGHSLLFARLVARIAEVFGAAVSMRDVFDSPTPRALVRVLDGERRRPPLVARARTGPQPLSYAQRRLWFLHRLEGPSETYNIPAVLRIAGDLDVPALRAAFGDVVARHESLRTVFRVGDGEGLQEVLPAGAVTVPFTVTAATPSTVDGLLARAAAHRFDLAAEIPVRADVFTLGPDEHVLLVLAHHVAGDEWSVGPLFADLRQAYESRRLGRAPKWAPLPVQYADYALWQRDHLGAEDQPESEASRQLTFWRQALDGAPEELALPFDRPRGRDASYHGDYVMYEIPAEVHRALVDLARAADATPFMAVQAAVAALLTRLGVGEDLPLGSPIAGRTQPELEHLVGFLVNTLVLRVDTAGDPSFAELLRRVRRTDLAAYDHADLPFERLVEVLRPARSLSRNPLFQVMVTHQHRLDMDLSVAGLQTTAVPFGLDTAKFDLTFSFFSDGGTAGDGPLGAGIEYATALFDRATVEQLARRLVELLARLVAEPDAPIGGFDARTDAERAAATVPVPVRTDPPVPEQFAAAAAAYPDRVALVDADGTRIAYADLAARVNRLARLLAARGIGPESLVALACPPSAEQVVAQLAVLATGAAYLPLDPDYPAERLATMLAEAAPGLLVTTAEVSADGPVGSWSGRRVVVDAAATRDELARHAPDPLAGPVRPDHPAYVIFTSGSSGQPKGVTGTHGGLAVRLAWGRRALGIGPDDTVVAKSSPSFIDGTTELLGALVAGARVVIAGTGRRRDTHALARLVGAERATRLTVVPSQLRALLAETDHALLAPVRHWVSSGEPLPADLARAFAGALPAARLSNLYGCSEASGDSLALLDADGGPAQRFDGMVDGTGAEVLDSRLRPVPTGAIGELYLTGAGLARGYWRAAGLTSARFVAAPDGTRRYRTGDLARRHRDGTVEILGRVDAQVKIRGVRVEPAEVESALTATGAVAAAAVAVRERPGGDRELVAYVVPDGAPLDVPALRRSLRRDLPSQLVPAAFVPVAALPLLPNGKVDRRALVRLGADQPVPHGTTGASAGVREQLLAQIVAGVLDLPSVGPDDDFFDLGGHSLSATRLVSRVRAVFGADLPLRAVFEAPTVRELAGHLSAPSDRPPPRPADRPARTPLSYAQRRLWFLDRLEGPGTVYTIPYVARLRGTVDPDALRAAVGDVMARHESLRTLLVEHDGEPYQRVLDEPPVPFASHHRPEAEAEALVDALAAHRFALAEEPPLRVDLVTVAEREAYLVVVVHHTAADALSTGPLFDDLASAYEARLAGHAPTWSPPPVQYADYALWQRDLLDRSPDLDFWRRELAGLPEELALPADRPRPATMSYRGGDVARDLPAGLADGLRALALRAGVTPFMVFQATAAALLSRLGGGDDVPLGTPVGGRTDPALDRLVGFFVDTVVLRTDLSGDPTFAELLRRVRDTDLAAFAHQDIPFERLVEELRPRRSRARHPLFQVLVNHHRREVDRPRLAGTVAEPVPRPPGTAKFDLSLLLDEGPGGELAVAVNYATDLFDAGTATALLDRLVALLGQVTAGGAERRVSELDVLLPGERDALAARNATERPVPPQTVVDHLRRTARTSPEAIALSGAETLTYAELDRRSAAVAAALAAGGVRPGQVVAVQIPRGVELVVALWGVLRAGAAYLPVDPDHPEERAAFVRADAGAVLAVTERDVRAWSTATTATDASAPPDGPLHADAPAYVIYTSGSTGRPKGVVVPHRALANRLAWMQDAYRLGAADRVLQKTPSTFDVSVWEFFWPALVGAELVLAEPGGHRDPAYLSGLIRERGVTVVHFVPSMLRAFLDAGAARGCDSLRLVFASGEALPADLAARCARALPAAAAHNLYGPTEATVDVTAWPVAATPEAGSGTVPIGRPVWNTRAHVLDRHLRPVPDGVPGELYLAGAQIAHGYANRPALTAERFVADPYGPPGSRLYRTGDLAAWRADGALHFLGRTDHQVKVRGLRVEPGEVEAALTALPGVAAAVVTAAGDGLAAYVVPAAGAVADPARLRAGLAATLPEYLVPASYTVLAALPLTASGKVDRAALPAPALAPTGTEAPRGATEELLAGLFAELLRLPRVGVEDDFFTLGGHSLLAVRLVSRIRAHLDARLGVADVFDAPTVRALAGRIRQGGDRPRVRPMPRPGRVPLSPAQLRLWFIHRMDGPSGAYNIPFAARMRGHLDPEALRAAVGDIMGRHEILRTVYPDGGGRPEQTVLPADPSAVPFAVATVDPADLDRRLAEAARHPFRLDAEPPVRVDAFRLADDDWAVTVVLHHIAADEWSARPLFEDLATAYAARRAGTAPAWPPLPVQYADYALWQQELLGAGEERTGLHAGQVDFWSTALAGLPEELDLPTDHPRPATATYRGVTAHRALPADLAAAVRATAGRGGITVFMLVRAAVAVLLRKLGAGTDIPLGTPVAGRADPALDDLVGCFVNTLVLRTDVSGDPTFAELLARVRAADLAAFAHADLPFEELVDRLAPPRSLSRHPLFQVMATHRYADDADLGLPGVATSTQDIGFDVAKFDLTFVVTERPAAQGGDMSLSLTCALDLFDPPTARRLLDRLVLLLSAAVATPERRISGLPALLDNERRLVLRCWNDTAADVTPDHLAALFEAQVAARPDALALVDGERRLTYRQLDQAANRLAHRLLAAGAAAERIVALALPRSAELVAALLAVAKAGAAYLPIDPDHPDARVRHVLDDARPVLAVTSAAHPVPLGGVPAIPVALAWADGPPVAAPTAADRPEPSPDTLAYVIYTSGSTGRPKGVAVPHGGLASLVRTMAGGSRSGPGARVGQFASFSFDVSLAELSISILCGAALYLLPEHARAGAELGRFATRHELTHLVIPPSVVSSLDDPAALPSGTTLIVGTEALRLDLVRRWARGRLLLNAYGPTESTVNSTLWPADPDWAAAVLPIGRADVNKAAYVLGPDLAPVPPGVTGELYLGGTGLARGYLGQPALTAGRFVADPFGPPGARLYRTGDLVRWNRDGLLEYLGRADGQMKVRGLRIEPAEVEAVLLERPGVAAAAVAAHPGPDGRNRLVAYVVPAGAGDFDPPALTRAAAAALPEAMVPSAWVELPALPMTVAGKLDRGRLAPPDFARPAAAEPAASPVEALLVELFAELLGRDSAGATDGFFELGGDSILSIQLVARARERGLRFSPRDVFQRPTPRELAAVVTEAAAAAHDAGAGEVPLTPVMRRFLTRDAAVAKFGQAMLLRLPAGVDENALRAALHAVLAHHDVLRARLAPDASGLVVDPGAGAGEVLVRVGCPAGEPLPERAYAQARDGLDPWAGAMLRAVWFDHGPAEPSELLLLVHHLVVDGVSWRVLVPDLRVAYAEAAAGRPPRLQPVPTSLGRWARALPAVAEAKAAGGEAGYWRDVLAAVPAPDWLRPLEPGRDTVATIANLTRTLPAEETDPLLRGVPSRFRARVDDVLLTALALAVRTWTGADAPVVYLEGHGRQQELVPGADLSRTVGWFTSVYPVRLPTAGVGVPEAERDPAAAARVLSAVKDSLAGVPDRGVGFGLLRELAPGDPLGGLPEPWLAFNYLGRVGADLGAAPDDAWRPGDGGIGGTVDGHRTADHPLVVDVTAVETGHGTELRATWAYASGMFAGSDVDELAALWFRALRAVTAGADHAGPHRFTPADVPLARLDQAQLDRIQARWIRR</sequence>
<evidence type="ECO:0000256" key="6">
    <source>
        <dbReference type="SAM" id="MobiDB-lite"/>
    </source>
</evidence>
<dbReference type="SMART" id="SM00823">
    <property type="entry name" value="PKS_PP"/>
    <property type="match status" value="4"/>
</dbReference>
<dbReference type="Gene3D" id="3.30.559.30">
    <property type="entry name" value="Nonribosomal peptide synthetase, condensation domain"/>
    <property type="match status" value="5"/>
</dbReference>
<dbReference type="PROSITE" id="PS50075">
    <property type="entry name" value="CARRIER"/>
    <property type="match status" value="4"/>
</dbReference>
<dbReference type="InterPro" id="IPR036736">
    <property type="entry name" value="ACP-like_sf"/>
</dbReference>
<dbReference type="SUPFAM" id="SSF56801">
    <property type="entry name" value="Acetyl-CoA synthetase-like"/>
    <property type="match status" value="4"/>
</dbReference>
<dbReference type="InterPro" id="IPR025110">
    <property type="entry name" value="AMP-bd_C"/>
</dbReference>